<dbReference type="AlphaFoldDB" id="A0A9P1IDU5"/>
<keyword evidence="1" id="KW-0812">Transmembrane</keyword>
<evidence type="ECO:0000256" key="1">
    <source>
        <dbReference type="SAM" id="Phobius"/>
    </source>
</evidence>
<gene>
    <name evidence="2" type="ORF">CAMP_LOCUS5680</name>
</gene>
<dbReference type="PROSITE" id="PS51257">
    <property type="entry name" value="PROKAR_LIPOPROTEIN"/>
    <property type="match status" value="1"/>
</dbReference>
<keyword evidence="1" id="KW-1133">Transmembrane helix</keyword>
<accession>A0A9P1IDU5</accession>
<dbReference type="Proteomes" id="UP001152747">
    <property type="component" value="Unassembled WGS sequence"/>
</dbReference>
<protein>
    <submittedName>
        <fullName evidence="2">Uncharacterized protein</fullName>
    </submittedName>
</protein>
<comment type="caution">
    <text evidence="2">The sequence shown here is derived from an EMBL/GenBank/DDBJ whole genome shotgun (WGS) entry which is preliminary data.</text>
</comment>
<proteinExistence type="predicted"/>
<feature type="transmembrane region" description="Helical" evidence="1">
    <location>
        <begin position="35"/>
        <end position="55"/>
    </location>
</feature>
<evidence type="ECO:0000313" key="2">
    <source>
        <dbReference type="EMBL" id="CAI5443043.1"/>
    </source>
</evidence>
<keyword evidence="1" id="KW-0472">Membrane</keyword>
<name>A0A9P1IDU5_9PELO</name>
<sequence length="85" mass="9846">MIARLYFIGGSAFVSGCFLFHIFYTDLLPDYRKAIYFIIESIVILYPMFLCPICLTSSRKACKTNISPLIVDSDVYFKQLKNSWN</sequence>
<reference evidence="2" key="1">
    <citation type="submission" date="2022-11" db="EMBL/GenBank/DDBJ databases">
        <authorList>
            <person name="Kikuchi T."/>
        </authorList>
    </citation>
    <scope>NUCLEOTIDE SEQUENCE</scope>
    <source>
        <strain evidence="2">PS1010</strain>
    </source>
</reference>
<organism evidence="2 3">
    <name type="scientific">Caenorhabditis angaria</name>
    <dbReference type="NCBI Taxonomy" id="860376"/>
    <lineage>
        <taxon>Eukaryota</taxon>
        <taxon>Metazoa</taxon>
        <taxon>Ecdysozoa</taxon>
        <taxon>Nematoda</taxon>
        <taxon>Chromadorea</taxon>
        <taxon>Rhabditida</taxon>
        <taxon>Rhabditina</taxon>
        <taxon>Rhabditomorpha</taxon>
        <taxon>Rhabditoidea</taxon>
        <taxon>Rhabditidae</taxon>
        <taxon>Peloderinae</taxon>
        <taxon>Caenorhabditis</taxon>
    </lineage>
</organism>
<feature type="transmembrane region" description="Helical" evidence="1">
    <location>
        <begin position="5"/>
        <end position="23"/>
    </location>
</feature>
<keyword evidence="3" id="KW-1185">Reference proteome</keyword>
<dbReference type="EMBL" id="CANHGI010000002">
    <property type="protein sequence ID" value="CAI5443043.1"/>
    <property type="molecule type" value="Genomic_DNA"/>
</dbReference>
<evidence type="ECO:0000313" key="3">
    <source>
        <dbReference type="Proteomes" id="UP001152747"/>
    </source>
</evidence>